<comment type="caution">
    <text evidence="2">The sequence shown here is derived from an EMBL/GenBank/DDBJ whole genome shotgun (WGS) entry which is preliminary data.</text>
</comment>
<protein>
    <submittedName>
        <fullName evidence="2">Uncharacterized protein</fullName>
    </submittedName>
</protein>
<name>A0ABS3FVU5_9CYAN</name>
<organism evidence="2 3">
    <name type="scientific">Phormidium pseudopriestleyi FRX01</name>
    <dbReference type="NCBI Taxonomy" id="1759528"/>
    <lineage>
        <taxon>Bacteria</taxon>
        <taxon>Bacillati</taxon>
        <taxon>Cyanobacteriota</taxon>
        <taxon>Cyanophyceae</taxon>
        <taxon>Oscillatoriophycideae</taxon>
        <taxon>Oscillatoriales</taxon>
        <taxon>Oscillatoriaceae</taxon>
        <taxon>Phormidium</taxon>
    </lineage>
</organism>
<keyword evidence="1" id="KW-1133">Transmembrane helix</keyword>
<dbReference type="Proteomes" id="UP000664844">
    <property type="component" value="Unassembled WGS sequence"/>
</dbReference>
<sequence>MVWLFSLFFVLLLISATPLLGTLKVRWSFEIMVGLFAFFAVAGWALFLGYSLLFQ</sequence>
<evidence type="ECO:0000313" key="3">
    <source>
        <dbReference type="Proteomes" id="UP000664844"/>
    </source>
</evidence>
<dbReference type="EMBL" id="JAFLQW010000516">
    <property type="protein sequence ID" value="MBO0351245.1"/>
    <property type="molecule type" value="Genomic_DNA"/>
</dbReference>
<keyword evidence="1" id="KW-0812">Transmembrane</keyword>
<gene>
    <name evidence="2" type="ORF">J0895_19630</name>
</gene>
<feature type="transmembrane region" description="Helical" evidence="1">
    <location>
        <begin position="31"/>
        <end position="53"/>
    </location>
</feature>
<evidence type="ECO:0000313" key="2">
    <source>
        <dbReference type="EMBL" id="MBO0351245.1"/>
    </source>
</evidence>
<evidence type="ECO:0000256" key="1">
    <source>
        <dbReference type="SAM" id="Phobius"/>
    </source>
</evidence>
<accession>A0ABS3FVU5</accession>
<keyword evidence="1" id="KW-0472">Membrane</keyword>
<reference evidence="2 3" key="1">
    <citation type="submission" date="2021-03" db="EMBL/GenBank/DDBJ databases">
        <title>Metabolic Capacity of the Antarctic Cyanobacterium Phormidium pseudopriestleyi that Sustains Oxygenic Photosynthesis in the Presence of Hydrogen Sulfide.</title>
        <authorList>
            <person name="Lumian J.E."/>
            <person name="Jungblut A.D."/>
            <person name="Dillon M.L."/>
            <person name="Hawes I."/>
            <person name="Doran P.T."/>
            <person name="Mackey T.J."/>
            <person name="Dick G.J."/>
            <person name="Grettenberger C.L."/>
            <person name="Sumner D.Y."/>
        </authorList>
    </citation>
    <scope>NUCLEOTIDE SEQUENCE [LARGE SCALE GENOMIC DNA]</scope>
    <source>
        <strain evidence="2 3">FRX01</strain>
    </source>
</reference>
<proteinExistence type="predicted"/>
<dbReference type="RefSeq" id="WP_207089693.1">
    <property type="nucleotide sequence ID" value="NZ_JAFLQW010000516.1"/>
</dbReference>
<keyword evidence="3" id="KW-1185">Reference proteome</keyword>